<sequence>MQRTNSNGLTENRSRVIRLPRTAISTGDSFSRSVTAYQWAAVKTAIDRPMIVSERISGTLPCTWATGTIDPVGMGTGEDKSPPQDSFSPLNRPEHPPTHDLTRYNR</sequence>
<feature type="region of interest" description="Disordered" evidence="1">
    <location>
        <begin position="68"/>
        <end position="106"/>
    </location>
</feature>
<evidence type="ECO:0000313" key="2">
    <source>
        <dbReference type="EMBL" id="CAD71357.1"/>
    </source>
</evidence>
<evidence type="ECO:0000256" key="1">
    <source>
        <dbReference type="SAM" id="MobiDB-lite"/>
    </source>
</evidence>
<evidence type="ECO:0000313" key="3">
    <source>
        <dbReference type="Proteomes" id="UP000001025"/>
    </source>
</evidence>
<dbReference type="KEGG" id="rba:RB45"/>
<keyword evidence="3" id="KW-1185">Reference proteome</keyword>
<protein>
    <submittedName>
        <fullName evidence="2">Uncharacterized protein</fullName>
    </submittedName>
</protein>
<dbReference type="EnsemblBacteria" id="CAD71357">
    <property type="protein sequence ID" value="CAD71357"/>
    <property type="gene ID" value="RB45"/>
</dbReference>
<accession>Q7UZC6</accession>
<name>Q7UZC6_RHOBA</name>
<dbReference type="EMBL" id="BX294133">
    <property type="protein sequence ID" value="CAD71357.1"/>
    <property type="molecule type" value="Genomic_DNA"/>
</dbReference>
<organism evidence="2 3">
    <name type="scientific">Rhodopirellula baltica (strain DSM 10527 / NCIMB 13988 / SH1)</name>
    <dbReference type="NCBI Taxonomy" id="243090"/>
    <lineage>
        <taxon>Bacteria</taxon>
        <taxon>Pseudomonadati</taxon>
        <taxon>Planctomycetota</taxon>
        <taxon>Planctomycetia</taxon>
        <taxon>Pirellulales</taxon>
        <taxon>Pirellulaceae</taxon>
        <taxon>Rhodopirellula</taxon>
    </lineage>
</organism>
<dbReference type="AlphaFoldDB" id="Q7UZC6"/>
<dbReference type="STRING" id="243090.RB45"/>
<gene>
    <name evidence="2" type="ordered locus">RB45</name>
</gene>
<feature type="compositionally biased region" description="Basic and acidic residues" evidence="1">
    <location>
        <begin position="92"/>
        <end position="106"/>
    </location>
</feature>
<dbReference type="InParanoid" id="Q7UZC6"/>
<dbReference type="Proteomes" id="UP000001025">
    <property type="component" value="Chromosome"/>
</dbReference>
<proteinExistence type="predicted"/>
<reference evidence="2 3" key="1">
    <citation type="journal article" date="2003" name="Proc. Natl. Acad. Sci. U.S.A.">
        <title>Complete genome sequence of the marine planctomycete Pirellula sp. strain 1.</title>
        <authorList>
            <person name="Gloeckner F.O."/>
            <person name="Kube M."/>
            <person name="Bauer M."/>
            <person name="Teeling H."/>
            <person name="Lombardot T."/>
            <person name="Ludwig W."/>
            <person name="Gade D."/>
            <person name="Beck A."/>
            <person name="Borzym K."/>
            <person name="Heitmann K."/>
            <person name="Rabus R."/>
            <person name="Schlesner H."/>
            <person name="Amann R."/>
            <person name="Reinhardt R."/>
        </authorList>
    </citation>
    <scope>NUCLEOTIDE SEQUENCE [LARGE SCALE GENOMIC DNA]</scope>
    <source>
        <strain evidence="3">DSM 10527 / NCIMB 13988 / SH1</strain>
    </source>
</reference>
<dbReference type="HOGENOM" id="CLU_2221117_0_0_0"/>